<organism evidence="13 14">
    <name type="scientific">Amantichitinum ursilacus</name>
    <dbReference type="NCBI Taxonomy" id="857265"/>
    <lineage>
        <taxon>Bacteria</taxon>
        <taxon>Pseudomonadati</taxon>
        <taxon>Pseudomonadota</taxon>
        <taxon>Betaproteobacteria</taxon>
        <taxon>Neisseriales</taxon>
        <taxon>Chitinibacteraceae</taxon>
        <taxon>Amantichitinum</taxon>
    </lineage>
</organism>
<accession>A0A0N1JSH8</accession>
<comment type="caution">
    <text evidence="13">The sequence shown here is derived from an EMBL/GenBank/DDBJ whole genome shotgun (WGS) entry which is preliminary data.</text>
</comment>
<evidence type="ECO:0000256" key="4">
    <source>
        <dbReference type="ARBA" id="ARBA00022481"/>
    </source>
</evidence>
<dbReference type="STRING" id="857265.WG78_13830"/>
<keyword evidence="4" id="KW-0488">Methylation</keyword>
<evidence type="ECO:0000256" key="10">
    <source>
        <dbReference type="ARBA" id="ARBA00030775"/>
    </source>
</evidence>
<name>A0A0N1JSH8_9NEIS</name>
<gene>
    <name evidence="13" type="primary">fimA_3</name>
    <name evidence="13" type="ORF">WG78_13830</name>
</gene>
<dbReference type="InterPro" id="IPR045584">
    <property type="entry name" value="Pilin-like"/>
</dbReference>
<protein>
    <recommendedName>
        <fullName evidence="2">Type II secretion system protein H</fullName>
    </recommendedName>
    <alternativeName>
        <fullName evidence="10">General secretion pathway protein H</fullName>
    </alternativeName>
</protein>
<dbReference type="InterPro" id="IPR012902">
    <property type="entry name" value="N_methyl_site"/>
</dbReference>
<evidence type="ECO:0000256" key="7">
    <source>
        <dbReference type="ARBA" id="ARBA00022989"/>
    </source>
</evidence>
<evidence type="ECO:0000256" key="11">
    <source>
        <dbReference type="SAM" id="Phobius"/>
    </source>
</evidence>
<evidence type="ECO:0000256" key="6">
    <source>
        <dbReference type="ARBA" id="ARBA00022692"/>
    </source>
</evidence>
<dbReference type="OrthoDB" id="8594937at2"/>
<evidence type="ECO:0000313" key="13">
    <source>
        <dbReference type="EMBL" id="KPC52144.1"/>
    </source>
</evidence>
<dbReference type="EMBL" id="LAQT01000010">
    <property type="protein sequence ID" value="KPC52144.1"/>
    <property type="molecule type" value="Genomic_DNA"/>
</dbReference>
<evidence type="ECO:0000256" key="9">
    <source>
        <dbReference type="ARBA" id="ARBA00025772"/>
    </source>
</evidence>
<evidence type="ECO:0000256" key="3">
    <source>
        <dbReference type="ARBA" id="ARBA00022475"/>
    </source>
</evidence>
<proteinExistence type="inferred from homology"/>
<comment type="similarity">
    <text evidence="9">Belongs to the GSP H family.</text>
</comment>
<evidence type="ECO:0000256" key="5">
    <source>
        <dbReference type="ARBA" id="ARBA00022519"/>
    </source>
</evidence>
<evidence type="ECO:0000256" key="2">
    <source>
        <dbReference type="ARBA" id="ARBA00021549"/>
    </source>
</evidence>
<keyword evidence="7 11" id="KW-1133">Transmembrane helix</keyword>
<evidence type="ECO:0000256" key="8">
    <source>
        <dbReference type="ARBA" id="ARBA00023136"/>
    </source>
</evidence>
<keyword evidence="8 11" id="KW-0472">Membrane</keyword>
<dbReference type="RefSeq" id="WP_083459154.1">
    <property type="nucleotide sequence ID" value="NZ_LAQT01000010.1"/>
</dbReference>
<keyword evidence="3" id="KW-1003">Cell membrane</keyword>
<keyword evidence="14" id="KW-1185">Reference proteome</keyword>
<sequence>MPSIERGFTAIELLVVFAIIGVLTAIALPSFKTSIANNRMSGELNRISGDLLVARSEAIKRGVNVVLCPKAGCNTSQWKNGWVMFIDSAADLSGFPTSVTSPNLIRMEAAFSSTDALTASTSLTSVSFDRNGYTSASGQLTLTDSTNNTDYKRCLVFSAGQWTRKTGSAC</sequence>
<dbReference type="Proteomes" id="UP000037939">
    <property type="component" value="Unassembled WGS sequence"/>
</dbReference>
<feature type="domain" description="General secretion pathway GspH" evidence="12">
    <location>
        <begin position="44"/>
        <end position="159"/>
    </location>
</feature>
<keyword evidence="6 11" id="KW-0812">Transmembrane</keyword>
<dbReference type="AlphaFoldDB" id="A0A0N1JSH8"/>
<keyword evidence="5" id="KW-0997">Cell inner membrane</keyword>
<dbReference type="InterPro" id="IPR022346">
    <property type="entry name" value="T2SS_GspH"/>
</dbReference>
<dbReference type="GO" id="GO:0015627">
    <property type="term" value="C:type II protein secretion system complex"/>
    <property type="evidence" value="ECO:0007669"/>
    <property type="project" value="InterPro"/>
</dbReference>
<reference evidence="13 14" key="1">
    <citation type="submission" date="2015-07" db="EMBL/GenBank/DDBJ databases">
        <title>Draft genome sequence of the Amantichitinum ursilacus IGB-41, a new chitin-degrading bacterium.</title>
        <authorList>
            <person name="Kirstahler P."/>
            <person name="Guenther M."/>
            <person name="Grumaz C."/>
            <person name="Rupp S."/>
            <person name="Zibek S."/>
            <person name="Sohn K."/>
        </authorList>
    </citation>
    <scope>NUCLEOTIDE SEQUENCE [LARGE SCALE GENOMIC DNA]</scope>
    <source>
        <strain evidence="13 14">IGB-41</strain>
    </source>
</reference>
<comment type="subcellular location">
    <subcellularLocation>
        <location evidence="1">Cell inner membrane</location>
        <topology evidence="1">Single-pass membrane protein</topology>
    </subcellularLocation>
</comment>
<dbReference type="GO" id="GO:0015628">
    <property type="term" value="P:protein secretion by the type II secretion system"/>
    <property type="evidence" value="ECO:0007669"/>
    <property type="project" value="InterPro"/>
</dbReference>
<dbReference type="SUPFAM" id="SSF54523">
    <property type="entry name" value="Pili subunits"/>
    <property type="match status" value="1"/>
</dbReference>
<evidence type="ECO:0000313" key="14">
    <source>
        <dbReference type="Proteomes" id="UP000037939"/>
    </source>
</evidence>
<dbReference type="Gene3D" id="3.55.40.10">
    <property type="entry name" value="minor pseudopilin epsh domain"/>
    <property type="match status" value="1"/>
</dbReference>
<feature type="transmembrane region" description="Helical" evidence="11">
    <location>
        <begin position="7"/>
        <end position="31"/>
    </location>
</feature>
<dbReference type="GO" id="GO:0005886">
    <property type="term" value="C:plasma membrane"/>
    <property type="evidence" value="ECO:0007669"/>
    <property type="project" value="UniProtKB-SubCell"/>
</dbReference>
<dbReference type="Pfam" id="PF12019">
    <property type="entry name" value="GspH"/>
    <property type="match status" value="1"/>
</dbReference>
<evidence type="ECO:0000259" key="12">
    <source>
        <dbReference type="Pfam" id="PF12019"/>
    </source>
</evidence>
<evidence type="ECO:0000256" key="1">
    <source>
        <dbReference type="ARBA" id="ARBA00004377"/>
    </source>
</evidence>
<dbReference type="NCBIfam" id="TIGR02532">
    <property type="entry name" value="IV_pilin_GFxxxE"/>
    <property type="match status" value="1"/>
</dbReference>